<dbReference type="RefSeq" id="WP_046498723.1">
    <property type="nucleotide sequence ID" value="NZ_CGIH01000036.1"/>
</dbReference>
<sequence length="151" mass="17298">MLAKDIMTKDVITVRPDDDVDKVAQLLLENRISGIPVVDGEHRILGIITEKDLMVKATELKVPFYLTLFDSIIFLENPIRFKNNLKKYTASQVKDAMTTKVYWVEEDVPVSEIAEIMRKERINRIPVVRHGKLIGIVTRNDILKVIVKQNG</sequence>
<dbReference type="InterPro" id="IPR051257">
    <property type="entry name" value="Diverse_CBS-Domain"/>
</dbReference>
<evidence type="ECO:0000313" key="5">
    <source>
        <dbReference type="Proteomes" id="UP000045545"/>
    </source>
</evidence>
<feature type="domain" description="CBS" evidence="3">
    <location>
        <begin position="7"/>
        <end position="64"/>
    </location>
</feature>
<dbReference type="SMART" id="SM00116">
    <property type="entry name" value="CBS"/>
    <property type="match status" value="2"/>
</dbReference>
<keyword evidence="1 2" id="KW-0129">CBS domain</keyword>
<protein>
    <submittedName>
        <fullName evidence="4">Aldolase-type TIM barrel</fullName>
    </submittedName>
</protein>
<name>A0A0E4GBE7_9FIRM</name>
<dbReference type="STRING" id="690567.2153"/>
<proteinExistence type="predicted"/>
<accession>A0A0E4GBE7</accession>
<dbReference type="InterPro" id="IPR000644">
    <property type="entry name" value="CBS_dom"/>
</dbReference>
<evidence type="ECO:0000256" key="1">
    <source>
        <dbReference type="ARBA" id="ARBA00023122"/>
    </source>
</evidence>
<dbReference type="PANTHER" id="PTHR43080:SF2">
    <property type="entry name" value="CBS DOMAIN-CONTAINING PROTEIN"/>
    <property type="match status" value="1"/>
</dbReference>
<dbReference type="OrthoDB" id="9790355at2"/>
<feature type="domain" description="CBS" evidence="3">
    <location>
        <begin position="97"/>
        <end position="151"/>
    </location>
</feature>
<keyword evidence="5" id="KW-1185">Reference proteome</keyword>
<dbReference type="AlphaFoldDB" id="A0A0E4GBE7"/>
<evidence type="ECO:0000256" key="2">
    <source>
        <dbReference type="PROSITE-ProRule" id="PRU00703"/>
    </source>
</evidence>
<dbReference type="PROSITE" id="PS51371">
    <property type="entry name" value="CBS"/>
    <property type="match status" value="2"/>
</dbReference>
<evidence type="ECO:0000259" key="3">
    <source>
        <dbReference type="PROSITE" id="PS51371"/>
    </source>
</evidence>
<organism evidence="4 5">
    <name type="scientific">Syntrophomonas zehnderi OL-4</name>
    <dbReference type="NCBI Taxonomy" id="690567"/>
    <lineage>
        <taxon>Bacteria</taxon>
        <taxon>Bacillati</taxon>
        <taxon>Bacillota</taxon>
        <taxon>Clostridia</taxon>
        <taxon>Eubacteriales</taxon>
        <taxon>Syntrophomonadaceae</taxon>
        <taxon>Syntrophomonas</taxon>
    </lineage>
</organism>
<dbReference type="Pfam" id="PF00571">
    <property type="entry name" value="CBS"/>
    <property type="match status" value="2"/>
</dbReference>
<dbReference type="InterPro" id="IPR046342">
    <property type="entry name" value="CBS_dom_sf"/>
</dbReference>
<dbReference type="SUPFAM" id="SSF54631">
    <property type="entry name" value="CBS-domain pair"/>
    <property type="match status" value="1"/>
</dbReference>
<dbReference type="Proteomes" id="UP000045545">
    <property type="component" value="Unassembled WGS sequence"/>
</dbReference>
<reference evidence="4 5" key="1">
    <citation type="submission" date="2015-03" db="EMBL/GenBank/DDBJ databases">
        <authorList>
            <person name="Murphy D."/>
        </authorList>
    </citation>
    <scope>NUCLEOTIDE SEQUENCE [LARGE SCALE GENOMIC DNA]</scope>
    <source>
        <strain evidence="4 5">OL-4</strain>
    </source>
</reference>
<evidence type="ECO:0000313" key="4">
    <source>
        <dbReference type="EMBL" id="CFX89990.1"/>
    </source>
</evidence>
<gene>
    <name evidence="4" type="ORF">2153</name>
</gene>
<dbReference type="Gene3D" id="3.10.580.10">
    <property type="entry name" value="CBS-domain"/>
    <property type="match status" value="1"/>
</dbReference>
<dbReference type="EMBL" id="CGIH01000036">
    <property type="protein sequence ID" value="CFX89990.1"/>
    <property type="molecule type" value="Genomic_DNA"/>
</dbReference>
<dbReference type="CDD" id="cd04586">
    <property type="entry name" value="CBS_pair_BON_assoc"/>
    <property type="match status" value="1"/>
</dbReference>
<dbReference type="PANTHER" id="PTHR43080">
    <property type="entry name" value="CBS DOMAIN-CONTAINING PROTEIN CBSX3, MITOCHONDRIAL"/>
    <property type="match status" value="1"/>
</dbReference>